<evidence type="ECO:0008006" key="4">
    <source>
        <dbReference type="Google" id="ProtNLM"/>
    </source>
</evidence>
<protein>
    <recommendedName>
        <fullName evidence="4">DUF4359 domain-containing protein</fullName>
    </recommendedName>
</protein>
<keyword evidence="1" id="KW-1133">Transmembrane helix</keyword>
<name>A0A100VII1_PAEAM</name>
<dbReference type="Proteomes" id="UP000069697">
    <property type="component" value="Unassembled WGS sequence"/>
</dbReference>
<comment type="caution">
    <text evidence="2">The sequence shown here is derived from an EMBL/GenBank/DDBJ whole genome shotgun (WGS) entry which is preliminary data.</text>
</comment>
<dbReference type="AlphaFoldDB" id="A0A100VII1"/>
<dbReference type="RefSeq" id="WP_062833326.1">
    <property type="nucleotide sequence ID" value="NZ_BCNV01000001.1"/>
</dbReference>
<evidence type="ECO:0000313" key="3">
    <source>
        <dbReference type="Proteomes" id="UP000069697"/>
    </source>
</evidence>
<keyword evidence="1" id="KW-0472">Membrane</keyword>
<keyword evidence="1" id="KW-0812">Transmembrane</keyword>
<evidence type="ECO:0000256" key="1">
    <source>
        <dbReference type="SAM" id="Phobius"/>
    </source>
</evidence>
<gene>
    <name evidence="2" type="ORF">PAHA3_0511</name>
</gene>
<sequence length="115" mass="13314">MKTEYAQQGNKMRKGLRTAMVMLFILFVILVMTNPNEEDFVAWLSSEHAIHSSYDVADGRTFTQTIDGDEKRLHYKGRHIRHMGIFSTYSYLFSDNEEKEIVIGAVGIMKMLFNT</sequence>
<organism evidence="2 3">
    <name type="scientific">Paenibacillus amylolyticus</name>
    <dbReference type="NCBI Taxonomy" id="1451"/>
    <lineage>
        <taxon>Bacteria</taxon>
        <taxon>Bacillati</taxon>
        <taxon>Bacillota</taxon>
        <taxon>Bacilli</taxon>
        <taxon>Bacillales</taxon>
        <taxon>Paenibacillaceae</taxon>
        <taxon>Paenibacillus</taxon>
    </lineage>
</organism>
<evidence type="ECO:0000313" key="2">
    <source>
        <dbReference type="EMBL" id="GAS80441.1"/>
    </source>
</evidence>
<accession>A0A100VII1</accession>
<reference evidence="2 3" key="1">
    <citation type="journal article" date="2016" name="Genome Announc.">
        <title>Draft Genome Sequence of Paenibacillus amylolyticus Heshi-A3, Isolated from Fermented Rice Bran in a Japanese Fermented Seafood Dish.</title>
        <authorList>
            <person name="Akuzawa S."/>
            <person name="Nagaoka J."/>
            <person name="Kanekatsu M."/>
            <person name="Kubota E."/>
            <person name="Ohtake R."/>
            <person name="Suzuki T."/>
            <person name="Kanesaki Y."/>
        </authorList>
    </citation>
    <scope>NUCLEOTIDE SEQUENCE [LARGE SCALE GENOMIC DNA]</scope>
    <source>
        <strain evidence="2 3">Heshi-A3</strain>
    </source>
</reference>
<dbReference type="EMBL" id="BCNV01000001">
    <property type="protein sequence ID" value="GAS80441.1"/>
    <property type="molecule type" value="Genomic_DNA"/>
</dbReference>
<feature type="transmembrane region" description="Helical" evidence="1">
    <location>
        <begin position="15"/>
        <end position="32"/>
    </location>
</feature>
<proteinExistence type="predicted"/>
<reference evidence="3" key="2">
    <citation type="submission" date="2016-01" db="EMBL/GenBank/DDBJ databases">
        <title>Draft Genome Sequence of Paenibacillus amylolyticus Heshi-A3 that Was Isolated from Fermented Rice Bran with Aging Salted Mackerel, Which Was Named Heshiko as Traditional Fermented Seafood in Japan.</title>
        <authorList>
            <person name="Akuzawa S."/>
            <person name="Nakagawa J."/>
            <person name="Kanekatsu T."/>
            <person name="Kubota E."/>
            <person name="Ohtake R."/>
            <person name="Suzuki T."/>
            <person name="Kanesaki Y."/>
        </authorList>
    </citation>
    <scope>NUCLEOTIDE SEQUENCE [LARGE SCALE GENOMIC DNA]</scope>
    <source>
        <strain evidence="3">Heshi-A3</strain>
    </source>
</reference>